<dbReference type="GO" id="GO:0005829">
    <property type="term" value="C:cytosol"/>
    <property type="evidence" value="ECO:0007669"/>
    <property type="project" value="TreeGrafter"/>
</dbReference>
<evidence type="ECO:0000313" key="3">
    <source>
        <dbReference type="Proteomes" id="UP000506160"/>
    </source>
</evidence>
<dbReference type="Pfam" id="PF03695">
    <property type="entry name" value="UPF0149"/>
    <property type="match status" value="1"/>
</dbReference>
<dbReference type="Gene3D" id="1.20.120.740">
    <property type="entry name" value="YgfB uncharacterised protein family UPF0149, PF03695"/>
    <property type="match status" value="1"/>
</dbReference>
<dbReference type="InterPro" id="IPR036255">
    <property type="entry name" value="YgfB-like_sf"/>
</dbReference>
<dbReference type="PANTHER" id="PTHR37528">
    <property type="entry name" value="UPF0149 PROTEIN YGFB"/>
    <property type="match status" value="1"/>
</dbReference>
<name>A0AB94ICD4_9GAMM</name>
<evidence type="ECO:0000256" key="1">
    <source>
        <dbReference type="ARBA" id="ARBA00038308"/>
    </source>
</evidence>
<protein>
    <submittedName>
        <fullName evidence="2">UPF0149 family protein</fullName>
    </submittedName>
</protein>
<dbReference type="EMBL" id="AWGA01000055">
    <property type="protein sequence ID" value="TEA27077.1"/>
    <property type="molecule type" value="Genomic_DNA"/>
</dbReference>
<dbReference type="InterPro" id="IPR011978">
    <property type="entry name" value="YgfB-like"/>
</dbReference>
<evidence type="ECO:0000313" key="2">
    <source>
        <dbReference type="EMBL" id="TEA27077.1"/>
    </source>
</evidence>
<dbReference type="AlphaFoldDB" id="A0AB94ICD4"/>
<dbReference type="PANTHER" id="PTHR37528:SF1">
    <property type="entry name" value="UPF0149 PROTEIN YGFB"/>
    <property type="match status" value="1"/>
</dbReference>
<reference evidence="2 3" key="1">
    <citation type="journal article" date="2014" name="Appl. Environ. Microbiol.">
        <title>Genomic features of a bumble bee symbiont reflect its host environment.</title>
        <authorList>
            <person name="Martinson V.G."/>
            <person name="Magoc T."/>
            <person name="Koch H."/>
            <person name="Salzberg S.L."/>
            <person name="Moran N.A."/>
        </authorList>
    </citation>
    <scope>NUCLEOTIDE SEQUENCE [LARGE SCALE GENOMIC DNA]</scope>
    <source>
        <strain evidence="2 3">Bimp</strain>
    </source>
</reference>
<accession>A0AB94ICD4</accession>
<dbReference type="RefSeq" id="WP_024496096.1">
    <property type="nucleotide sequence ID" value="NZ_AWGA01000055.1"/>
</dbReference>
<proteinExistence type="inferred from homology"/>
<dbReference type="NCBIfam" id="NF002477">
    <property type="entry name" value="PRK01736.1"/>
    <property type="match status" value="1"/>
</dbReference>
<sequence length="181" mass="20353">MTTSSIYTQLTIELKSQEIGLTAAELHGFLSGILAGGNHDETWHILLSDIMNNGQPVTGQLSTLINALHTEIKHQLSESDFEFQLLLNDQTLYSQIDDLVGWVNHLLLGLGLVQPKIGKMKGDIGEAIYDLRQITQLGYDKNEDPEQLAFAFEEILEYVRMATILFHDEFCARIEPSKTLH</sequence>
<comment type="similarity">
    <text evidence="1">Belongs to the UPF0149 family.</text>
</comment>
<dbReference type="NCBIfam" id="TIGR02292">
    <property type="entry name" value="ygfB_yecA"/>
    <property type="match status" value="1"/>
</dbReference>
<keyword evidence="3" id="KW-1185">Reference proteome</keyword>
<comment type="caution">
    <text evidence="2">The sequence shown here is derived from an EMBL/GenBank/DDBJ whole genome shotgun (WGS) entry which is preliminary data.</text>
</comment>
<gene>
    <name evidence="2" type="ORF">O970_05265</name>
</gene>
<dbReference type="SUPFAM" id="SSF101327">
    <property type="entry name" value="YgfB-like"/>
    <property type="match status" value="1"/>
</dbReference>
<dbReference type="Proteomes" id="UP000506160">
    <property type="component" value="Unassembled WGS sequence"/>
</dbReference>
<organism evidence="2 3">
    <name type="scientific">Candidatus Schmidhempelia bombi str. Bimp</name>
    <dbReference type="NCBI Taxonomy" id="1387197"/>
    <lineage>
        <taxon>Bacteria</taxon>
        <taxon>Pseudomonadati</taxon>
        <taxon>Pseudomonadota</taxon>
        <taxon>Gammaproteobacteria</taxon>
        <taxon>Orbales</taxon>
        <taxon>Orbaceae</taxon>
        <taxon>Candidatus Schmidhempelia</taxon>
    </lineage>
</organism>